<dbReference type="Proteomes" id="UP000790377">
    <property type="component" value="Unassembled WGS sequence"/>
</dbReference>
<proteinExistence type="predicted"/>
<dbReference type="EMBL" id="MU267596">
    <property type="protein sequence ID" value="KAH7915866.1"/>
    <property type="molecule type" value="Genomic_DNA"/>
</dbReference>
<evidence type="ECO:0000313" key="2">
    <source>
        <dbReference type="Proteomes" id="UP000790377"/>
    </source>
</evidence>
<organism evidence="1 2">
    <name type="scientific">Hygrophoropsis aurantiaca</name>
    <dbReference type="NCBI Taxonomy" id="72124"/>
    <lineage>
        <taxon>Eukaryota</taxon>
        <taxon>Fungi</taxon>
        <taxon>Dikarya</taxon>
        <taxon>Basidiomycota</taxon>
        <taxon>Agaricomycotina</taxon>
        <taxon>Agaricomycetes</taxon>
        <taxon>Agaricomycetidae</taxon>
        <taxon>Boletales</taxon>
        <taxon>Coniophorineae</taxon>
        <taxon>Hygrophoropsidaceae</taxon>
        <taxon>Hygrophoropsis</taxon>
    </lineage>
</organism>
<accession>A0ACB8AR55</accession>
<keyword evidence="2" id="KW-1185">Reference proteome</keyword>
<protein>
    <submittedName>
        <fullName evidence="1">Uncharacterized protein</fullName>
    </submittedName>
</protein>
<gene>
    <name evidence="1" type="ORF">BJ138DRAFT_1097619</name>
</gene>
<reference evidence="1" key="1">
    <citation type="journal article" date="2021" name="New Phytol.">
        <title>Evolutionary innovations through gain and loss of genes in the ectomycorrhizal Boletales.</title>
        <authorList>
            <person name="Wu G."/>
            <person name="Miyauchi S."/>
            <person name="Morin E."/>
            <person name="Kuo A."/>
            <person name="Drula E."/>
            <person name="Varga T."/>
            <person name="Kohler A."/>
            <person name="Feng B."/>
            <person name="Cao Y."/>
            <person name="Lipzen A."/>
            <person name="Daum C."/>
            <person name="Hundley H."/>
            <person name="Pangilinan J."/>
            <person name="Johnson J."/>
            <person name="Barry K."/>
            <person name="LaButti K."/>
            <person name="Ng V."/>
            <person name="Ahrendt S."/>
            <person name="Min B."/>
            <person name="Choi I.G."/>
            <person name="Park H."/>
            <person name="Plett J.M."/>
            <person name="Magnuson J."/>
            <person name="Spatafora J.W."/>
            <person name="Nagy L.G."/>
            <person name="Henrissat B."/>
            <person name="Grigoriev I.V."/>
            <person name="Yang Z.L."/>
            <person name="Xu J."/>
            <person name="Martin F.M."/>
        </authorList>
    </citation>
    <scope>NUCLEOTIDE SEQUENCE</scope>
    <source>
        <strain evidence="1">ATCC 28755</strain>
    </source>
</reference>
<comment type="caution">
    <text evidence="1">The sequence shown here is derived from an EMBL/GenBank/DDBJ whole genome shotgun (WGS) entry which is preliminary data.</text>
</comment>
<name>A0ACB8AR55_9AGAM</name>
<sequence>MSTAAPATRLKPSSLKLLLGNELPPSPPASEEGSSISNDSGIVSGFEHIDIPLPPPSKLPQSVLDIDKSTPDNHVPRDPRLIRLTGTHPFNLFQTTFAKFNPSPYAGFLTPPELFFVRNHGPVPQLSRQDIASWDFTIEGLVENPMTVSLNSLLSEFEQITIPATLVCAGNRRKEQNVVRKSKGFSWGPSGVSTALFTGVLMARVLQKARPKRRAKFLCMEGCDKLPNGSYGTCIRLNAAMDPSMGVMLAYMMNGQPLTLDHGLPLRVVVPGNIGGRSVKWLRKLTLTDEPSKNWYHIFDNRVLPTSISPEEADKNQSWWEDERYVINHLNVNSAIARPAHDEKLALNAIDKYEVKGYAYAGGGRRVTRVEVSLDKGRTWHLTDIDYPEDRYRHAEDYMIYGSRLDMDWRDTCFCWCFWSITISINDLKNASDIVVRAMDEAMNIQPRDMYWSVLGMMNNPWFRIVVHVEDGVIRFEHPTQPALMPGGWMERIKTAGGDLSNGNWGEKNGNERSEPVKIPEIKLTDDAVTRQITIQELKKSSWFVIDGAVYDGTAFLNEHPGGPSSIEGAARQDVKDEFLAIHSEVAKTMMSKYHVAYLDAAGRAALREGQETDTVDNSPVFLDKSGWKSAILASKESLSPDTCLFTFRLSRSDQTLGLPVGQHVVMRVIDPKTQQPITRQYTPISETFELGVVVLLVKIYFPTNTKPQGGLMTTALDALPISSVVDLKGPMGKFEYLGRGRISRTTKPQLEISTLVMICAGSGITPIFQVLRSIMQDQDDSTRCIVLDSNRRVEDILCKKELDQFASKNDKCTIVYTLSQPSSETEWAGRKGRIDQSLIQEYTAGLDKDATMVLVCGPPAMEDAVCNILEKDGWNERVLFGNGLGNKQPHMCSRLTFRILPPNVHSVQFDSLPITFKEPWTMSACLRFTRRIIKLGHDAQCFPNLVIHRAVPGTVDATLKIEPYNLNRVGTVHGGLIMSLTDTLGSLAVASKGQYMTGVSTDIGASFVRPAGRTGDILHAKATLTAMGDWLFKCKSLAYTRVDFLNPGGDLVAYGCKKLFLNFMHAALIHIADHTKYVGKSSSDPTENVSLMEKTLIKEGLDLEALGYIYLANASSTLSFMDSLNVLNHQDQPVTSTNDALHCISWESFRIGVEYLNDQPYRMFEKATTIQRSNSVAIFMCFGTAITKQMCIQNCEIWALRMLAFTTI</sequence>
<evidence type="ECO:0000313" key="1">
    <source>
        <dbReference type="EMBL" id="KAH7915866.1"/>
    </source>
</evidence>